<proteinExistence type="predicted"/>
<gene>
    <name evidence="1" type="ORF">Amon02_000519000</name>
</gene>
<comment type="caution">
    <text evidence="1">The sequence shown here is derived from an EMBL/GenBank/DDBJ whole genome shotgun (WGS) entry which is preliminary data.</text>
</comment>
<sequence>MVTRFDHNPISTRHNRYKFGKSTMPEIQVPNESDSNIGNIELFKAAYQDQLEVEEDNNLEEEEAEENNDQA</sequence>
<evidence type="ECO:0000313" key="1">
    <source>
        <dbReference type="EMBL" id="GME81890.1"/>
    </source>
</evidence>
<dbReference type="EMBL" id="BSXS01003754">
    <property type="protein sequence ID" value="GME81890.1"/>
    <property type="molecule type" value="Genomic_DNA"/>
</dbReference>
<reference evidence="1" key="1">
    <citation type="submission" date="2023-04" db="EMBL/GenBank/DDBJ databases">
        <title>Ambrosiozyma monospora NBRC 10751.</title>
        <authorList>
            <person name="Ichikawa N."/>
            <person name="Sato H."/>
            <person name="Tonouchi N."/>
        </authorList>
    </citation>
    <scope>NUCLEOTIDE SEQUENCE</scope>
    <source>
        <strain evidence="1">NBRC 10751</strain>
    </source>
</reference>
<accession>A0ACB5T5B3</accession>
<keyword evidence="2" id="KW-1185">Reference proteome</keyword>
<evidence type="ECO:0000313" key="2">
    <source>
        <dbReference type="Proteomes" id="UP001165064"/>
    </source>
</evidence>
<name>A0ACB5T5B3_AMBMO</name>
<protein>
    <submittedName>
        <fullName evidence="1">Unnamed protein product</fullName>
    </submittedName>
</protein>
<dbReference type="Proteomes" id="UP001165064">
    <property type="component" value="Unassembled WGS sequence"/>
</dbReference>
<organism evidence="1 2">
    <name type="scientific">Ambrosiozyma monospora</name>
    <name type="common">Yeast</name>
    <name type="synonym">Endomycopsis monosporus</name>
    <dbReference type="NCBI Taxonomy" id="43982"/>
    <lineage>
        <taxon>Eukaryota</taxon>
        <taxon>Fungi</taxon>
        <taxon>Dikarya</taxon>
        <taxon>Ascomycota</taxon>
        <taxon>Saccharomycotina</taxon>
        <taxon>Pichiomycetes</taxon>
        <taxon>Pichiales</taxon>
        <taxon>Pichiaceae</taxon>
        <taxon>Ambrosiozyma</taxon>
    </lineage>
</organism>